<sequence length="234" mass="24452">MASTRMHFADPHPLVRSQYSSTASHVCDLCRSRLAGLIGYRCDACNFDAHEACADYFKKSITFFAHPWHALGLSRIPISSTGLSWTCDLCREDCGPGSFVYCCAQCGFVVHPLCTLLPQVIHSSLHIQHYLHMVPATGNCSGCREALPVWHYRCGLCAFNLHIACVSGSGGGGGGGGSGGGGGGGSGVVGGSNLGNRVAKYLLKQSFKLAIDAATGGMASAVMGVLPADSDDYS</sequence>
<dbReference type="PANTHER" id="PTHR47841:SF2">
    <property type="entry name" value="OS07G0609800 PROTEIN"/>
    <property type="match status" value="1"/>
</dbReference>
<dbReference type="AlphaFoldDB" id="A0AAV5DKS4"/>
<evidence type="ECO:0000256" key="3">
    <source>
        <dbReference type="ARBA" id="ARBA00022833"/>
    </source>
</evidence>
<reference evidence="5" key="2">
    <citation type="submission" date="2021-12" db="EMBL/GenBank/DDBJ databases">
        <title>Resequencing data analysis of finger millet.</title>
        <authorList>
            <person name="Hatakeyama M."/>
            <person name="Aluri S."/>
            <person name="Balachadran M.T."/>
            <person name="Sivarajan S.R."/>
            <person name="Poveda L."/>
            <person name="Shimizu-Inatsugi R."/>
            <person name="Schlapbach R."/>
            <person name="Sreeman S.M."/>
            <person name="Shimizu K.K."/>
        </authorList>
    </citation>
    <scope>NUCLEOTIDE SEQUENCE</scope>
</reference>
<proteinExistence type="predicted"/>
<dbReference type="InterPro" id="IPR046349">
    <property type="entry name" value="C1-like_sf"/>
</dbReference>
<reference evidence="5" key="1">
    <citation type="journal article" date="2018" name="DNA Res.">
        <title>Multiple hybrid de novo genome assembly of finger millet, an orphan allotetraploid crop.</title>
        <authorList>
            <person name="Hatakeyama M."/>
            <person name="Aluri S."/>
            <person name="Balachadran M.T."/>
            <person name="Sivarajan S.R."/>
            <person name="Patrignani A."/>
            <person name="Gruter S."/>
            <person name="Poveda L."/>
            <person name="Shimizu-Inatsugi R."/>
            <person name="Baeten J."/>
            <person name="Francoijs K.J."/>
            <person name="Nataraja K.N."/>
            <person name="Reddy Y.A.N."/>
            <person name="Phadnis S."/>
            <person name="Ravikumar R.L."/>
            <person name="Schlapbach R."/>
            <person name="Sreeman S.M."/>
            <person name="Shimizu K.K."/>
        </authorList>
    </citation>
    <scope>NUCLEOTIDE SEQUENCE</scope>
</reference>
<evidence type="ECO:0000313" key="6">
    <source>
        <dbReference type="Proteomes" id="UP001054889"/>
    </source>
</evidence>
<evidence type="ECO:0000256" key="2">
    <source>
        <dbReference type="ARBA" id="ARBA00022737"/>
    </source>
</evidence>
<dbReference type="EMBL" id="BQKI01000018">
    <property type="protein sequence ID" value="GJN11060.1"/>
    <property type="molecule type" value="Genomic_DNA"/>
</dbReference>
<feature type="domain" description="Phorbol-ester/DAG-type" evidence="4">
    <location>
        <begin position="11"/>
        <end position="61"/>
    </location>
</feature>
<accession>A0AAV5DKS4</accession>
<keyword evidence="1" id="KW-0479">Metal-binding</keyword>
<dbReference type="PANTHER" id="PTHR47841">
    <property type="entry name" value="DIACYLGLYCEROL KINASE THETA-LIKE-RELATED"/>
    <property type="match status" value="1"/>
</dbReference>
<organism evidence="5 6">
    <name type="scientific">Eleusine coracana subsp. coracana</name>
    <dbReference type="NCBI Taxonomy" id="191504"/>
    <lineage>
        <taxon>Eukaryota</taxon>
        <taxon>Viridiplantae</taxon>
        <taxon>Streptophyta</taxon>
        <taxon>Embryophyta</taxon>
        <taxon>Tracheophyta</taxon>
        <taxon>Spermatophyta</taxon>
        <taxon>Magnoliopsida</taxon>
        <taxon>Liliopsida</taxon>
        <taxon>Poales</taxon>
        <taxon>Poaceae</taxon>
        <taxon>PACMAD clade</taxon>
        <taxon>Chloridoideae</taxon>
        <taxon>Cynodonteae</taxon>
        <taxon>Eleusininae</taxon>
        <taxon>Eleusine</taxon>
    </lineage>
</organism>
<dbReference type="Pfam" id="PF03107">
    <property type="entry name" value="C1_2"/>
    <property type="match status" value="2"/>
</dbReference>
<gene>
    <name evidence="5" type="primary">ga29224</name>
    <name evidence="5" type="ORF">PR202_ga29224</name>
</gene>
<dbReference type="Gene3D" id="3.30.60.20">
    <property type="match status" value="1"/>
</dbReference>
<name>A0AAV5DKS4_ELECO</name>
<evidence type="ECO:0000259" key="4">
    <source>
        <dbReference type="PROSITE" id="PS50081"/>
    </source>
</evidence>
<keyword evidence="2" id="KW-0677">Repeat</keyword>
<dbReference type="PROSITE" id="PS50081">
    <property type="entry name" value="ZF_DAG_PE_2"/>
    <property type="match status" value="1"/>
</dbReference>
<comment type="caution">
    <text evidence="5">The sequence shown here is derived from an EMBL/GenBank/DDBJ whole genome shotgun (WGS) entry which is preliminary data.</text>
</comment>
<dbReference type="InterPro" id="IPR002219">
    <property type="entry name" value="PKC_DAG/PE"/>
</dbReference>
<protein>
    <recommendedName>
        <fullName evidence="4">Phorbol-ester/DAG-type domain-containing protein</fullName>
    </recommendedName>
</protein>
<evidence type="ECO:0000256" key="1">
    <source>
        <dbReference type="ARBA" id="ARBA00022723"/>
    </source>
</evidence>
<keyword evidence="6" id="KW-1185">Reference proteome</keyword>
<evidence type="ECO:0000313" key="5">
    <source>
        <dbReference type="EMBL" id="GJN11060.1"/>
    </source>
</evidence>
<keyword evidence="3" id="KW-0862">Zinc</keyword>
<dbReference type="GO" id="GO:0046872">
    <property type="term" value="F:metal ion binding"/>
    <property type="evidence" value="ECO:0007669"/>
    <property type="project" value="UniProtKB-KW"/>
</dbReference>
<dbReference type="SUPFAM" id="SSF57889">
    <property type="entry name" value="Cysteine-rich domain"/>
    <property type="match status" value="1"/>
</dbReference>
<dbReference type="Proteomes" id="UP001054889">
    <property type="component" value="Unassembled WGS sequence"/>
</dbReference>
<dbReference type="InterPro" id="IPR004146">
    <property type="entry name" value="DC1"/>
</dbReference>